<evidence type="ECO:0000256" key="8">
    <source>
        <dbReference type="ARBA" id="ARBA00023136"/>
    </source>
</evidence>
<dbReference type="GO" id="GO:0043953">
    <property type="term" value="P:protein transport by the Tat complex"/>
    <property type="evidence" value="ECO:0007669"/>
    <property type="project" value="UniProtKB-UniRule"/>
</dbReference>
<dbReference type="GO" id="GO:0033281">
    <property type="term" value="C:TAT protein transport complex"/>
    <property type="evidence" value="ECO:0007669"/>
    <property type="project" value="UniProtKB-UniRule"/>
</dbReference>
<comment type="subcellular location">
    <subcellularLocation>
        <location evidence="1 9">Cell membrane</location>
        <topology evidence="1 9">Single-pass membrane protein</topology>
    </subcellularLocation>
</comment>
<dbReference type="PANTHER" id="PTHR42982:SF1">
    <property type="entry name" value="SEC-INDEPENDENT PROTEIN TRANSLOCASE PROTEIN TATA"/>
    <property type="match status" value="1"/>
</dbReference>
<evidence type="ECO:0000256" key="3">
    <source>
        <dbReference type="ARBA" id="ARBA00022475"/>
    </source>
</evidence>
<protein>
    <recommendedName>
        <fullName evidence="9">Sec-independent protein translocase protein TatA</fullName>
    </recommendedName>
</protein>
<dbReference type="EMBL" id="CP064939">
    <property type="protein sequence ID" value="QPH38389.1"/>
    <property type="molecule type" value="Genomic_DNA"/>
</dbReference>
<dbReference type="NCBIfam" id="TIGR01411">
    <property type="entry name" value="tatAE"/>
    <property type="match status" value="1"/>
</dbReference>
<sequence>MLNTTIAAMLGTPEIILIVAAILLIFGGKKIPELMRGLGKGVKEFKEGKDGVDGEHVDPSNRDKTV</sequence>
<keyword evidence="4 9" id="KW-0812">Transmembrane</keyword>
<reference evidence="11 12" key="1">
    <citation type="submission" date="2020-11" db="EMBL/GenBank/DDBJ databases">
        <title>Pedobacter endophytica, an endophytic bacteria isolated form Carex pumila.</title>
        <authorList>
            <person name="Peng Y."/>
            <person name="Jiang L."/>
            <person name="Lee J."/>
        </authorList>
    </citation>
    <scope>NUCLEOTIDE SEQUENCE [LARGE SCALE GENOMIC DNA]</scope>
    <source>
        <strain evidence="11 12">JBR3-12</strain>
    </source>
</reference>
<evidence type="ECO:0000256" key="10">
    <source>
        <dbReference type="SAM" id="MobiDB-lite"/>
    </source>
</evidence>
<evidence type="ECO:0000256" key="4">
    <source>
        <dbReference type="ARBA" id="ARBA00022692"/>
    </source>
</evidence>
<evidence type="ECO:0000256" key="9">
    <source>
        <dbReference type="HAMAP-Rule" id="MF_00236"/>
    </source>
</evidence>
<feature type="region of interest" description="Disordered" evidence="10">
    <location>
        <begin position="46"/>
        <end position="66"/>
    </location>
</feature>
<evidence type="ECO:0000256" key="5">
    <source>
        <dbReference type="ARBA" id="ARBA00022927"/>
    </source>
</evidence>
<dbReference type="AlphaFoldDB" id="A0A7U3SPY1"/>
<name>A0A7U3SPY1_9SPHI</name>
<dbReference type="InterPro" id="IPR003369">
    <property type="entry name" value="TatA/B/E"/>
</dbReference>
<dbReference type="Proteomes" id="UP000594759">
    <property type="component" value="Chromosome"/>
</dbReference>
<keyword evidence="5 9" id="KW-0653">Protein transport</keyword>
<evidence type="ECO:0000256" key="2">
    <source>
        <dbReference type="ARBA" id="ARBA00022448"/>
    </source>
</evidence>
<proteinExistence type="inferred from homology"/>
<gene>
    <name evidence="9" type="primary">tatA</name>
    <name evidence="11" type="ORF">IZT61_15020</name>
</gene>
<feature type="transmembrane region" description="Helical" evidence="9">
    <location>
        <begin position="6"/>
        <end position="26"/>
    </location>
</feature>
<evidence type="ECO:0000256" key="7">
    <source>
        <dbReference type="ARBA" id="ARBA00023010"/>
    </source>
</evidence>
<keyword evidence="12" id="KW-1185">Reference proteome</keyword>
<keyword evidence="7 9" id="KW-0811">Translocation</keyword>
<dbReference type="PANTHER" id="PTHR42982">
    <property type="entry name" value="SEC-INDEPENDENT PROTEIN TRANSLOCASE PROTEIN TATA"/>
    <property type="match status" value="1"/>
</dbReference>
<dbReference type="InterPro" id="IPR006312">
    <property type="entry name" value="TatA/E"/>
</dbReference>
<evidence type="ECO:0000256" key="1">
    <source>
        <dbReference type="ARBA" id="ARBA00004162"/>
    </source>
</evidence>
<evidence type="ECO:0000313" key="12">
    <source>
        <dbReference type="Proteomes" id="UP000594759"/>
    </source>
</evidence>
<keyword evidence="2 9" id="KW-0813">Transport</keyword>
<keyword evidence="6 9" id="KW-1133">Transmembrane helix</keyword>
<evidence type="ECO:0000313" key="11">
    <source>
        <dbReference type="EMBL" id="QPH38389.1"/>
    </source>
</evidence>
<dbReference type="GO" id="GO:0008320">
    <property type="term" value="F:protein transmembrane transporter activity"/>
    <property type="evidence" value="ECO:0007669"/>
    <property type="project" value="UniProtKB-UniRule"/>
</dbReference>
<accession>A0A7U3SPY1</accession>
<dbReference type="RefSeq" id="WP_196097853.1">
    <property type="nucleotide sequence ID" value="NZ_CP064939.1"/>
</dbReference>
<dbReference type="Gene3D" id="1.20.5.3310">
    <property type="match status" value="1"/>
</dbReference>
<comment type="subunit">
    <text evidence="9">Forms a complex with TatC.</text>
</comment>
<dbReference type="Pfam" id="PF02416">
    <property type="entry name" value="TatA_B_E"/>
    <property type="match status" value="1"/>
</dbReference>
<keyword evidence="8 9" id="KW-0472">Membrane</keyword>
<comment type="similarity">
    <text evidence="9">Belongs to the TatA/E family.</text>
</comment>
<keyword evidence="3 9" id="KW-1003">Cell membrane</keyword>
<dbReference type="HAMAP" id="MF_00236">
    <property type="entry name" value="TatA_E"/>
    <property type="match status" value="1"/>
</dbReference>
<organism evidence="11 12">
    <name type="scientific">Pedobacter endophyticus</name>
    <dbReference type="NCBI Taxonomy" id="2789740"/>
    <lineage>
        <taxon>Bacteria</taxon>
        <taxon>Pseudomonadati</taxon>
        <taxon>Bacteroidota</taxon>
        <taxon>Sphingobacteriia</taxon>
        <taxon>Sphingobacteriales</taxon>
        <taxon>Sphingobacteriaceae</taxon>
        <taxon>Pedobacter</taxon>
    </lineage>
</organism>
<evidence type="ECO:0000256" key="6">
    <source>
        <dbReference type="ARBA" id="ARBA00022989"/>
    </source>
</evidence>
<dbReference type="KEGG" id="pex:IZT61_15020"/>
<comment type="function">
    <text evidence="9">Part of the twin-arginine translocation (Tat) system that transports large folded proteins containing a characteristic twin-arginine motif in their signal peptide across membranes. TatA could form the protein-conducting channel of the Tat system.</text>
</comment>